<dbReference type="PROSITE" id="PS00687">
    <property type="entry name" value="ALDEHYDE_DEHYDR_GLU"/>
    <property type="match status" value="1"/>
</dbReference>
<feature type="active site" evidence="4">
    <location>
        <position position="231"/>
    </location>
</feature>
<protein>
    <recommendedName>
        <fullName evidence="6">Aldehyde dehydrogenase domain-containing protein</fullName>
    </recommendedName>
</protein>
<dbReference type="InterPro" id="IPR016162">
    <property type="entry name" value="Ald_DH_N"/>
</dbReference>
<organism evidence="7 8">
    <name type="scientific">Streptomyces graminofaciens</name>
    <dbReference type="NCBI Taxonomy" id="68212"/>
    <lineage>
        <taxon>Bacteria</taxon>
        <taxon>Bacillati</taxon>
        <taxon>Actinomycetota</taxon>
        <taxon>Actinomycetes</taxon>
        <taxon>Kitasatosporales</taxon>
        <taxon>Streptomycetaceae</taxon>
        <taxon>Streptomyces</taxon>
    </lineage>
</organism>
<dbReference type="PANTHER" id="PTHR42986:SF1">
    <property type="entry name" value="BENZALDEHYDE DEHYDROGENASE YFMT"/>
    <property type="match status" value="1"/>
</dbReference>
<dbReference type="Pfam" id="PF00171">
    <property type="entry name" value="Aldedh"/>
    <property type="match status" value="1"/>
</dbReference>
<evidence type="ECO:0000313" key="7">
    <source>
        <dbReference type="EMBL" id="BBC30921.1"/>
    </source>
</evidence>
<accession>A0ABN5VCX7</accession>
<dbReference type="InterPro" id="IPR015590">
    <property type="entry name" value="Aldehyde_DH_dom"/>
</dbReference>
<evidence type="ECO:0000256" key="4">
    <source>
        <dbReference type="PROSITE-ProRule" id="PRU10007"/>
    </source>
</evidence>
<evidence type="ECO:0000313" key="8">
    <source>
        <dbReference type="Proteomes" id="UP001321542"/>
    </source>
</evidence>
<dbReference type="RefSeq" id="WP_286249561.1">
    <property type="nucleotide sequence ID" value="NZ_AP018448.1"/>
</dbReference>
<name>A0ABN5VCX7_9ACTN</name>
<proteinExistence type="inferred from homology"/>
<reference evidence="7 8" key="2">
    <citation type="journal article" date="2023" name="ChemBioChem">
        <title>Acyltransferase Domain Exchange between Two Independent Type I Polyketide Synthases in the Same Producer Strain of Macrolide Antibiotics.</title>
        <authorList>
            <person name="Kudo F."/>
            <person name="Kishikawa K."/>
            <person name="Tsuboi K."/>
            <person name="Kido T."/>
            <person name="Usui T."/>
            <person name="Hashimoto J."/>
            <person name="Shin-Ya K."/>
            <person name="Miyanaga A."/>
            <person name="Eguchi T."/>
        </authorList>
    </citation>
    <scope>NUCLEOTIDE SEQUENCE [LARGE SCALE GENOMIC DNA]</scope>
    <source>
        <strain evidence="7 8">A-8890</strain>
    </source>
</reference>
<dbReference type="InterPro" id="IPR016161">
    <property type="entry name" value="Ald_DH/histidinol_DH"/>
</dbReference>
<dbReference type="SUPFAM" id="SSF53720">
    <property type="entry name" value="ALDH-like"/>
    <property type="match status" value="1"/>
</dbReference>
<evidence type="ECO:0000256" key="3">
    <source>
        <dbReference type="ARBA" id="ARBA00023027"/>
    </source>
</evidence>
<dbReference type="Gene3D" id="3.40.605.10">
    <property type="entry name" value="Aldehyde Dehydrogenase, Chain A, domain 1"/>
    <property type="match status" value="1"/>
</dbReference>
<sequence>MSAPTVESTSPQRPDTLIGVFPATSVADVASAAERSRQAQRAWWAESPVTRAAALSAAADSLATHASELTELVITEVGKPRGEASGEVQRALAILRYFAQLSLAPLGDHLPAAGPAGSVLLDTRRPRGVAGLITPWNFPLAIPLWKAAPALAAGNAVLLKPAPAATATAVRLHELLAPHLPDELFTVLPGDGITGAALVAGSDVVSFTGSTAVGRAVVADAAAAGIPVQAEMGGLNASVVLPDADVAFAARTIAAAAMGYAGQKCTATSRVVVVGHNPHFVDALAAAVAELPVGDPGDSSTVVGPVISSSACAAVTDAVTAAVSRGGRLLTGSRRLDPGWFVTPALVDGLESIDELHREEVFGPLASIQYAADTDAAVELVNSTRYGLVTGLFTGSLDDALRLVPRFDTGMVKVNGSTSGADFHASFGGEKDSGYGPAEQGRHVLDFYSRHHTVTLAPAAG</sequence>
<reference evidence="7 8" key="1">
    <citation type="journal article" date="2010" name="ChemBioChem">
        <title>Cloning and characterization of the biosynthetic gene cluster of 16-membered macrolide antibiotic FD-891: involvement of a dual functional cytochrome P450 monooxygenase catalyzing epoxidation and hydroxylation.</title>
        <authorList>
            <person name="Kudo F."/>
            <person name="Motegi A."/>
            <person name="Mizoue K."/>
            <person name="Eguchi T."/>
        </authorList>
    </citation>
    <scope>NUCLEOTIDE SEQUENCE [LARGE SCALE GENOMIC DNA]</scope>
    <source>
        <strain evidence="7 8">A-8890</strain>
    </source>
</reference>
<dbReference type="InterPro" id="IPR016163">
    <property type="entry name" value="Ald_DH_C"/>
</dbReference>
<evidence type="ECO:0000259" key="6">
    <source>
        <dbReference type="Pfam" id="PF00171"/>
    </source>
</evidence>
<feature type="domain" description="Aldehyde dehydrogenase" evidence="6">
    <location>
        <begin position="5"/>
        <end position="454"/>
    </location>
</feature>
<gene>
    <name evidence="7" type="ORF">SGFS_022150</name>
</gene>
<comment type="similarity">
    <text evidence="1 5">Belongs to the aldehyde dehydrogenase family.</text>
</comment>
<dbReference type="PANTHER" id="PTHR42986">
    <property type="entry name" value="BENZALDEHYDE DEHYDROGENASE YFMT"/>
    <property type="match status" value="1"/>
</dbReference>
<evidence type="ECO:0000256" key="2">
    <source>
        <dbReference type="ARBA" id="ARBA00023002"/>
    </source>
</evidence>
<dbReference type="Gene3D" id="3.40.309.10">
    <property type="entry name" value="Aldehyde Dehydrogenase, Chain A, domain 2"/>
    <property type="match status" value="1"/>
</dbReference>
<keyword evidence="2 5" id="KW-0560">Oxidoreductase</keyword>
<keyword evidence="3" id="KW-0520">NAD</keyword>
<dbReference type="InterPro" id="IPR029510">
    <property type="entry name" value="Ald_DH_CS_GLU"/>
</dbReference>
<dbReference type="EMBL" id="AP018448">
    <property type="protein sequence ID" value="BBC30921.1"/>
    <property type="molecule type" value="Genomic_DNA"/>
</dbReference>
<keyword evidence="8" id="KW-1185">Reference proteome</keyword>
<evidence type="ECO:0000256" key="5">
    <source>
        <dbReference type="RuleBase" id="RU003345"/>
    </source>
</evidence>
<evidence type="ECO:0000256" key="1">
    <source>
        <dbReference type="ARBA" id="ARBA00009986"/>
    </source>
</evidence>
<dbReference type="Proteomes" id="UP001321542">
    <property type="component" value="Chromosome"/>
</dbReference>